<dbReference type="Gene3D" id="1.20.910.10">
    <property type="entry name" value="Heme oxygenase-like"/>
    <property type="match status" value="1"/>
</dbReference>
<comment type="function">
    <text evidence="2">Catalyzes an amino-pyrimidine hydrolysis reaction at the C5' of the pyrimidine moiety of thiamine compounds, a reaction that is part of a thiamine salvage pathway. Thus, catalyzes the conversion of 4-amino-5-aminomethyl-2-methylpyrimidine to 4-amino-5-hydroxymethyl-2-methylpyrimidine (HMP).</text>
</comment>
<reference evidence="6 7" key="1">
    <citation type="journal article" date="2017" name="BMC Genomics">
        <title>Comparative genomic and phylogenomic analyses of the Bifidobacteriaceae family.</title>
        <authorList>
            <person name="Lugli G.A."/>
            <person name="Milani C."/>
            <person name="Turroni F."/>
            <person name="Duranti S."/>
            <person name="Mancabelli L."/>
            <person name="Mangifesta M."/>
            <person name="Ferrario C."/>
            <person name="Modesto M."/>
            <person name="Mattarelli P."/>
            <person name="Jiri K."/>
            <person name="van Sinderen D."/>
            <person name="Ventura M."/>
        </authorList>
    </citation>
    <scope>NUCLEOTIDE SEQUENCE [LARGE SCALE GENOMIC DNA]</scope>
    <source>
        <strain evidence="6 7">LMG 28769</strain>
    </source>
</reference>
<dbReference type="GO" id="GO:0009228">
    <property type="term" value="P:thiamine biosynthetic process"/>
    <property type="evidence" value="ECO:0007669"/>
    <property type="project" value="UniProtKB-KW"/>
</dbReference>
<sequence>MTMHVYESYRTACKNEWNAAVNHRFNQELVADTLADDVLRRYLIQDWQYTSGFYSLLGQAIASADLLSSKIRLSRQLGFISNDEDTYFHDRFEQFNVSHAELDNPQLTPSSLGITKLYADTVQTRSYADAIAVLCVAESLYLDWAQTLTNEGRNVPRKEQNLGWIRVHRDAGFKNWVDFLIQELNRLGSPNNEELKSRFARAVHWELAFFDDAYRGIGIPQDSGAIISNHDS</sequence>
<keyword evidence="7" id="KW-1185">Reference proteome</keyword>
<name>A0A261G6G9_9BIFI</name>
<dbReference type="CDD" id="cd19358">
    <property type="entry name" value="TenA_E_Spr0628-like"/>
    <property type="match status" value="1"/>
</dbReference>
<dbReference type="EC" id="3.5.99.2" evidence="2"/>
<dbReference type="PANTHER" id="PTHR43198">
    <property type="entry name" value="BIFUNCTIONAL TH2 PROTEIN"/>
    <property type="match status" value="1"/>
</dbReference>
<dbReference type="GO" id="GO:0005829">
    <property type="term" value="C:cytosol"/>
    <property type="evidence" value="ECO:0007669"/>
    <property type="project" value="TreeGrafter"/>
</dbReference>
<dbReference type="InterPro" id="IPR026285">
    <property type="entry name" value="TenA_E"/>
</dbReference>
<dbReference type="Pfam" id="PF03070">
    <property type="entry name" value="TENA_THI-4"/>
    <property type="match status" value="1"/>
</dbReference>
<feature type="binding site" evidence="4">
    <location>
        <position position="138"/>
    </location>
    <ligand>
        <name>substrate</name>
    </ligand>
</feature>
<dbReference type="InterPro" id="IPR016084">
    <property type="entry name" value="Haem_Oase-like_multi-hlx"/>
</dbReference>
<evidence type="ECO:0000256" key="1">
    <source>
        <dbReference type="ARBA" id="ARBA00004948"/>
    </source>
</evidence>
<dbReference type="GO" id="GO:0050334">
    <property type="term" value="F:thiaminase activity"/>
    <property type="evidence" value="ECO:0007669"/>
    <property type="project" value="UniProtKB-UniRule"/>
</dbReference>
<dbReference type="InterPro" id="IPR050967">
    <property type="entry name" value="Thiamine_Salvage_TenA"/>
</dbReference>
<dbReference type="GO" id="GO:0009229">
    <property type="term" value="P:thiamine diphosphate biosynthetic process"/>
    <property type="evidence" value="ECO:0007669"/>
    <property type="project" value="UniProtKB-UniPathway"/>
</dbReference>
<dbReference type="RefSeq" id="WP_094693406.1">
    <property type="nucleotide sequence ID" value="NZ_CALENZ010000022.1"/>
</dbReference>
<dbReference type="SUPFAM" id="SSF48613">
    <property type="entry name" value="Heme oxygenase-like"/>
    <property type="match status" value="1"/>
</dbReference>
<dbReference type="OrthoDB" id="3711545at2"/>
<dbReference type="InterPro" id="IPR004305">
    <property type="entry name" value="Thiaminase-2/PQQC"/>
</dbReference>
<accession>A0A261G6G9</accession>
<dbReference type="EMBL" id="MWXA01000005">
    <property type="protein sequence ID" value="OZG66994.1"/>
    <property type="molecule type" value="Genomic_DNA"/>
</dbReference>
<comment type="similarity">
    <text evidence="2">Belongs to the TenA family.</text>
</comment>
<gene>
    <name evidence="6" type="ORF">BAQU_1066</name>
</gene>
<feature type="binding site" evidence="4">
    <location>
        <position position="84"/>
    </location>
    <ligand>
        <name>substrate</name>
    </ligand>
</feature>
<comment type="pathway">
    <text evidence="1 2">Cofactor biosynthesis; thiamine diphosphate biosynthesis.</text>
</comment>
<feature type="binding site" evidence="4">
    <location>
        <position position="46"/>
    </location>
    <ligand>
        <name>substrate</name>
    </ligand>
</feature>
<dbReference type="UniPathway" id="UPA00060"/>
<feature type="active site" description="Proton donor" evidence="3">
    <location>
        <position position="206"/>
    </location>
</feature>
<evidence type="ECO:0000313" key="6">
    <source>
        <dbReference type="EMBL" id="OZG66994.1"/>
    </source>
</evidence>
<evidence type="ECO:0000313" key="7">
    <source>
        <dbReference type="Proteomes" id="UP000216451"/>
    </source>
</evidence>
<keyword evidence="2" id="KW-0784">Thiamine biosynthesis</keyword>
<keyword evidence="2" id="KW-0378">Hydrolase</keyword>
<evidence type="ECO:0000256" key="3">
    <source>
        <dbReference type="PIRSR" id="PIRSR003170-1"/>
    </source>
</evidence>
<protein>
    <recommendedName>
        <fullName evidence="2">Aminopyrimidine aminohydrolase</fullName>
        <ecNumber evidence="2">3.5.99.2</ecNumber>
    </recommendedName>
</protein>
<evidence type="ECO:0000259" key="5">
    <source>
        <dbReference type="Pfam" id="PF03070"/>
    </source>
</evidence>
<dbReference type="AlphaFoldDB" id="A0A261G6G9"/>
<dbReference type="PANTHER" id="PTHR43198:SF2">
    <property type="entry name" value="SI:CH1073-67J19.1-RELATED"/>
    <property type="match status" value="1"/>
</dbReference>
<dbReference type="Proteomes" id="UP000216451">
    <property type="component" value="Unassembled WGS sequence"/>
</dbReference>
<proteinExistence type="inferred from homology"/>
<comment type="caution">
    <text evidence="6">The sequence shown here is derived from an EMBL/GenBank/DDBJ whole genome shotgun (WGS) entry which is preliminary data.</text>
</comment>
<evidence type="ECO:0000256" key="2">
    <source>
        <dbReference type="PIRNR" id="PIRNR003170"/>
    </source>
</evidence>
<comment type="catalytic activity">
    <reaction evidence="2">
        <text>thiamine + H2O = 5-(2-hydroxyethyl)-4-methylthiazole + 4-amino-5-hydroxymethyl-2-methylpyrimidine + H(+)</text>
        <dbReference type="Rhea" id="RHEA:17509"/>
        <dbReference type="ChEBI" id="CHEBI:15377"/>
        <dbReference type="ChEBI" id="CHEBI:15378"/>
        <dbReference type="ChEBI" id="CHEBI:16892"/>
        <dbReference type="ChEBI" id="CHEBI:17957"/>
        <dbReference type="ChEBI" id="CHEBI:18385"/>
        <dbReference type="EC" id="3.5.99.2"/>
    </reaction>
</comment>
<organism evidence="6 7">
    <name type="scientific">Bifidobacterium aquikefiri</name>
    <dbReference type="NCBI Taxonomy" id="1653207"/>
    <lineage>
        <taxon>Bacteria</taxon>
        <taxon>Bacillati</taxon>
        <taxon>Actinomycetota</taxon>
        <taxon>Actinomycetes</taxon>
        <taxon>Bifidobacteriales</taxon>
        <taxon>Bifidobacteriaceae</taxon>
        <taxon>Bifidobacterium</taxon>
    </lineage>
</organism>
<feature type="domain" description="Thiaminase-2/PQQC" evidence="5">
    <location>
        <begin position="15"/>
        <end position="215"/>
    </location>
</feature>
<evidence type="ECO:0000256" key="4">
    <source>
        <dbReference type="PIRSR" id="PIRSR003170-2"/>
    </source>
</evidence>
<dbReference type="GeneID" id="98295732"/>
<dbReference type="PIRSF" id="PIRSF003170">
    <property type="entry name" value="Pet18p"/>
    <property type="match status" value="1"/>
</dbReference>
<comment type="catalytic activity">
    <reaction evidence="2">
        <text>4-amino-5-aminomethyl-2-methylpyrimidine + H2O = 4-amino-5-hydroxymethyl-2-methylpyrimidine + NH4(+)</text>
        <dbReference type="Rhea" id="RHEA:31799"/>
        <dbReference type="ChEBI" id="CHEBI:15377"/>
        <dbReference type="ChEBI" id="CHEBI:16892"/>
        <dbReference type="ChEBI" id="CHEBI:28938"/>
        <dbReference type="ChEBI" id="CHEBI:63416"/>
        <dbReference type="EC" id="3.5.99.2"/>
    </reaction>
</comment>